<dbReference type="Gene3D" id="2.10.109.10">
    <property type="entry name" value="Umud Fragment, subunit A"/>
    <property type="match status" value="1"/>
</dbReference>
<evidence type="ECO:0000313" key="9">
    <source>
        <dbReference type="EMBL" id="NUI82898.1"/>
    </source>
</evidence>
<evidence type="ECO:0000256" key="5">
    <source>
        <dbReference type="ARBA" id="ARBA00022670"/>
    </source>
</evidence>
<dbReference type="PANTHER" id="PTHR43390">
    <property type="entry name" value="SIGNAL PEPTIDASE I"/>
    <property type="match status" value="1"/>
</dbReference>
<dbReference type="GeneID" id="74186690"/>
<keyword evidence="7" id="KW-0812">Transmembrane</keyword>
<comment type="similarity">
    <text evidence="4 7">Belongs to the peptidase S26 family.</text>
</comment>
<dbReference type="EMBL" id="JABVEG010000005">
    <property type="protein sequence ID" value="NUI82898.1"/>
    <property type="molecule type" value="Genomic_DNA"/>
</dbReference>
<proteinExistence type="inferred from homology"/>
<keyword evidence="10" id="KW-1185">Reference proteome</keyword>
<name>A0ABX2LKU0_9STAP</name>
<comment type="function">
    <text evidence="2">Essential for cell viability.</text>
</comment>
<reference evidence="9 10" key="1">
    <citation type="submission" date="2020-06" db="EMBL/GenBank/DDBJ databases">
        <title>Staphylococcus borealis sp. nov. -A novel member of the Staphylococcaceae family isolated from skin and blood in humans.</title>
        <authorList>
            <person name="Pain M."/>
            <person name="Wolden R."/>
            <person name="Jaen-Luchoro D."/>
            <person name="Salva-Serra F."/>
            <person name="Iglesias B.P."/>
            <person name="Karlsson R."/>
            <person name="Klingenberg C."/>
            <person name="Cavanagh J.P."/>
        </authorList>
    </citation>
    <scope>NUCLEOTIDE SEQUENCE [LARGE SCALE GENOMIC DNA]</scope>
    <source>
        <strain evidence="9 10">58-22</strain>
    </source>
</reference>
<comment type="catalytic activity">
    <reaction evidence="1 7">
        <text>Cleavage of hydrophobic, N-terminal signal or leader sequences from secreted and periplasmic proteins.</text>
        <dbReference type="EC" id="3.4.21.89"/>
    </reaction>
</comment>
<protein>
    <recommendedName>
        <fullName evidence="7">Signal peptidase I</fullName>
        <ecNumber evidence="7">3.4.21.89</ecNumber>
    </recommendedName>
</protein>
<dbReference type="SUPFAM" id="SSF51306">
    <property type="entry name" value="LexA/Signal peptidase"/>
    <property type="match status" value="1"/>
</dbReference>
<dbReference type="CDD" id="cd06530">
    <property type="entry name" value="S26_SPase_I"/>
    <property type="match status" value="1"/>
</dbReference>
<evidence type="ECO:0000313" key="10">
    <source>
        <dbReference type="Proteomes" id="UP000610527"/>
    </source>
</evidence>
<dbReference type="InterPro" id="IPR000223">
    <property type="entry name" value="Pept_S26A_signal_pept_1"/>
</dbReference>
<feature type="transmembrane region" description="Helical" evidence="7">
    <location>
        <begin position="6"/>
        <end position="27"/>
    </location>
</feature>
<dbReference type="InterPro" id="IPR036286">
    <property type="entry name" value="LexA/Signal_pep-like_sf"/>
</dbReference>
<dbReference type="RefSeq" id="WP_053030309.1">
    <property type="nucleotide sequence ID" value="NZ_CUEE01000006.1"/>
</dbReference>
<sequence>MKKEIIEWIVAIGGALLIVGIVLKFIGTSYTVSGSSMYPTFQDRNKVIVSKISKTLNHIDNGDVVVFHEDAQRDFIKRVIGTPGDKVEYKGDQLYVNDKKVSEPYLDYNKKHKQGKYLTGTFKTSQVNGADGKNKIPKDKYLVLGDNRQNSIDSRFAEVGLVDKDQLVGKVVLRYWPFNKWEAGFNPGTFE</sequence>
<dbReference type="InterPro" id="IPR019756">
    <property type="entry name" value="Pept_S26A_signal_pept_1_Ser-AS"/>
</dbReference>
<accession>A0ABX2LKU0</accession>
<dbReference type="Proteomes" id="UP000610527">
    <property type="component" value="Unassembled WGS sequence"/>
</dbReference>
<evidence type="ECO:0000256" key="2">
    <source>
        <dbReference type="ARBA" id="ARBA00002312"/>
    </source>
</evidence>
<evidence type="ECO:0000256" key="6">
    <source>
        <dbReference type="ARBA" id="ARBA00022801"/>
    </source>
</evidence>
<dbReference type="Pfam" id="PF10502">
    <property type="entry name" value="Peptidase_S26"/>
    <property type="match status" value="1"/>
</dbReference>
<organism evidence="9 10">
    <name type="scientific">Staphylococcus borealis</name>
    <dbReference type="NCBI Taxonomy" id="2742203"/>
    <lineage>
        <taxon>Bacteria</taxon>
        <taxon>Bacillati</taxon>
        <taxon>Bacillota</taxon>
        <taxon>Bacilli</taxon>
        <taxon>Bacillales</taxon>
        <taxon>Staphylococcaceae</taxon>
        <taxon>Staphylococcus</taxon>
    </lineage>
</organism>
<dbReference type="InterPro" id="IPR019533">
    <property type="entry name" value="Peptidase_S26"/>
</dbReference>
<dbReference type="PROSITE" id="PS00761">
    <property type="entry name" value="SPASE_I_3"/>
    <property type="match status" value="1"/>
</dbReference>
<comment type="subcellular location">
    <subcellularLocation>
        <location evidence="3">Cell membrane</location>
        <topology evidence="3">Single-pass type II membrane protein</topology>
    </subcellularLocation>
    <subcellularLocation>
        <location evidence="7">Membrane</location>
        <topology evidence="7">Single-pass type II membrane protein</topology>
    </subcellularLocation>
</comment>
<feature type="domain" description="Peptidase S26" evidence="8">
    <location>
        <begin position="5"/>
        <end position="176"/>
    </location>
</feature>
<keyword evidence="5 7" id="KW-0645">Protease</keyword>
<dbReference type="EC" id="3.4.21.89" evidence="7"/>
<dbReference type="PRINTS" id="PR00727">
    <property type="entry name" value="LEADERPTASE"/>
</dbReference>
<comment type="caution">
    <text evidence="9">The sequence shown here is derived from an EMBL/GenBank/DDBJ whole genome shotgun (WGS) entry which is preliminary data.</text>
</comment>
<evidence type="ECO:0000259" key="8">
    <source>
        <dbReference type="Pfam" id="PF10502"/>
    </source>
</evidence>
<dbReference type="PROSITE" id="PS00760">
    <property type="entry name" value="SPASE_I_2"/>
    <property type="match status" value="1"/>
</dbReference>
<gene>
    <name evidence="9" type="primary">lepB</name>
    <name evidence="9" type="ORF">HUN84_09250</name>
</gene>
<dbReference type="PANTHER" id="PTHR43390:SF1">
    <property type="entry name" value="CHLOROPLAST PROCESSING PEPTIDASE"/>
    <property type="match status" value="1"/>
</dbReference>
<dbReference type="NCBIfam" id="TIGR02227">
    <property type="entry name" value="sigpep_I_bact"/>
    <property type="match status" value="1"/>
</dbReference>
<dbReference type="InterPro" id="IPR019757">
    <property type="entry name" value="Pept_S26A_signal_pept_1_Lys-AS"/>
</dbReference>
<dbReference type="PROSITE" id="PS00501">
    <property type="entry name" value="SPASE_I_1"/>
    <property type="match status" value="1"/>
</dbReference>
<dbReference type="InterPro" id="IPR019758">
    <property type="entry name" value="Pept_S26A_signal_pept_1_CS"/>
</dbReference>
<evidence type="ECO:0000256" key="1">
    <source>
        <dbReference type="ARBA" id="ARBA00000677"/>
    </source>
</evidence>
<dbReference type="GO" id="GO:0009003">
    <property type="term" value="F:signal peptidase activity"/>
    <property type="evidence" value="ECO:0007669"/>
    <property type="project" value="UniProtKB-EC"/>
</dbReference>
<keyword evidence="7" id="KW-1133">Transmembrane helix</keyword>
<evidence type="ECO:0000256" key="3">
    <source>
        <dbReference type="ARBA" id="ARBA00004401"/>
    </source>
</evidence>
<keyword evidence="6 7" id="KW-0378">Hydrolase</keyword>
<evidence type="ECO:0000256" key="7">
    <source>
        <dbReference type="RuleBase" id="RU362042"/>
    </source>
</evidence>
<evidence type="ECO:0000256" key="4">
    <source>
        <dbReference type="ARBA" id="ARBA00009370"/>
    </source>
</evidence>
<keyword evidence="7" id="KW-0472">Membrane</keyword>